<evidence type="ECO:0000256" key="5">
    <source>
        <dbReference type="ARBA" id="ARBA00022801"/>
    </source>
</evidence>
<reference evidence="10 16" key="1">
    <citation type="journal article" date="2014" name="J. Bacteriol.">
        <title>Role of an Archaeal PitA Transporter in the Copper and Arsenic Resistance of Metallosphaera sedula, an Extreme Thermoacidophile.</title>
        <authorList>
            <person name="McCarthy S."/>
            <person name="Ai C."/>
            <person name="Wheaton G."/>
            <person name="Tevatia R."/>
            <person name="Eckrich V."/>
            <person name="Kelly R."/>
            <person name="Blum P."/>
        </authorList>
    </citation>
    <scope>NUCLEOTIDE SEQUENCE [LARGE SCALE GENOMIC DNA]</scope>
    <source>
        <strain evidence="10 16">CuR1</strain>
    </source>
</reference>
<dbReference type="GO" id="GO:0006412">
    <property type="term" value="P:translation"/>
    <property type="evidence" value="ECO:0007669"/>
    <property type="project" value="UniProtKB-UniRule"/>
</dbReference>
<keyword evidence="5 9" id="KW-0378">Hydrolase</keyword>
<dbReference type="SMR" id="A0A088E248"/>
<dbReference type="EMBL" id="CP012172">
    <property type="protein sequence ID" value="AKV73378.1"/>
    <property type="molecule type" value="Genomic_DNA"/>
</dbReference>
<evidence type="ECO:0000313" key="10">
    <source>
        <dbReference type="EMBL" id="AIM26371.1"/>
    </source>
</evidence>
<dbReference type="Proteomes" id="UP000062475">
    <property type="component" value="Chromosome"/>
</dbReference>
<dbReference type="HAMAP" id="MF_00628">
    <property type="entry name" value="Pept_tRNA_hydro_arch"/>
    <property type="match status" value="1"/>
</dbReference>
<name>A0A088E248_9CREN</name>
<dbReference type="GO" id="GO:0005829">
    <property type="term" value="C:cytosol"/>
    <property type="evidence" value="ECO:0007669"/>
    <property type="project" value="TreeGrafter"/>
</dbReference>
<organism evidence="10 16">
    <name type="scientific">Metallosphaera sedula</name>
    <dbReference type="NCBI Taxonomy" id="43687"/>
    <lineage>
        <taxon>Archaea</taxon>
        <taxon>Thermoproteota</taxon>
        <taxon>Thermoprotei</taxon>
        <taxon>Sulfolobales</taxon>
        <taxon>Sulfolobaceae</taxon>
        <taxon>Metallosphaera</taxon>
    </lineage>
</organism>
<dbReference type="InterPro" id="IPR034759">
    <property type="entry name" value="Pept_tRNA_hydro_arch"/>
</dbReference>
<reference evidence="18 19" key="2">
    <citation type="journal article" date="2015" name="Genome Announc.">
        <title>Complete Genome Sequences of Evolved Arsenate-Resistant Metallosphaera sedula Strains.</title>
        <authorList>
            <person name="Ai C."/>
            <person name="McCarthy S."/>
            <person name="Schackwitz W."/>
            <person name="Martin J."/>
            <person name="Lipzen A."/>
            <person name="Blum P."/>
        </authorList>
    </citation>
    <scope>NUCLEOTIDE SEQUENCE [LARGE SCALE GENOMIC DNA]</scope>
    <source>
        <strain evidence="13 19">ARS120-1</strain>
        <strain evidence="14 18">ARS120-2</strain>
        <strain evidence="11 21">ARS50-1</strain>
        <strain evidence="12 20">ARS50-2</strain>
    </source>
</reference>
<dbReference type="SUPFAM" id="SSF102462">
    <property type="entry name" value="Peptidyl-tRNA hydrolase II"/>
    <property type="match status" value="1"/>
</dbReference>
<evidence type="ECO:0000256" key="3">
    <source>
        <dbReference type="ARBA" id="ARBA00013260"/>
    </source>
</evidence>
<dbReference type="EMBL" id="CP012175">
    <property type="protein sequence ID" value="AKV80113.1"/>
    <property type="molecule type" value="Genomic_DNA"/>
</dbReference>
<dbReference type="Gene3D" id="3.40.1490.10">
    <property type="entry name" value="Bit1"/>
    <property type="match status" value="1"/>
</dbReference>
<reference evidence="15 17" key="3">
    <citation type="submission" date="2015-07" db="EMBL/GenBank/DDBJ databases">
        <title>Physiological, transcriptional responses and genome re-sequencing of acid resistant extremely thermoacidophilic Metallosphaera sedula SARC-M1.</title>
        <authorList>
            <person name="Ai C."/>
            <person name="McCarthy S."/>
            <person name="Eckrich V."/>
            <person name="Rudrappa D."/>
            <person name="Qiu G."/>
            <person name="Blum P."/>
        </authorList>
    </citation>
    <scope>NUCLEOTIDE SEQUENCE [LARGE SCALE GENOMIC DNA]</scope>
    <source>
        <strain evidence="15 17">SARC-M1</strain>
    </source>
</reference>
<dbReference type="Proteomes" id="UP000062398">
    <property type="component" value="Chromosome"/>
</dbReference>
<dbReference type="AlphaFoldDB" id="A0A088E248"/>
<evidence type="ECO:0000313" key="12">
    <source>
        <dbReference type="EMBL" id="AKV75622.1"/>
    </source>
</evidence>
<evidence type="ECO:0000313" key="20">
    <source>
        <dbReference type="Proteomes" id="UP000062475"/>
    </source>
</evidence>
<accession>A0A088E248</accession>
<comment type="similarity">
    <text evidence="6 9">Belongs to the PTH2 family.</text>
</comment>
<dbReference type="NCBIfam" id="NF003314">
    <property type="entry name" value="PRK04322.1"/>
    <property type="match status" value="1"/>
</dbReference>
<evidence type="ECO:0000313" key="14">
    <source>
        <dbReference type="EMBL" id="AKV80113.1"/>
    </source>
</evidence>
<dbReference type="InterPro" id="IPR023476">
    <property type="entry name" value="Pep_tRNA_hydro_II_dom_sf"/>
</dbReference>
<evidence type="ECO:0000256" key="4">
    <source>
        <dbReference type="ARBA" id="ARBA00022490"/>
    </source>
</evidence>
<protein>
    <recommendedName>
        <fullName evidence="8 9">Peptidyl-tRNA hydrolase</fullName>
        <shortName evidence="9">PTH</shortName>
        <ecNumber evidence="3 9">3.1.1.29</ecNumber>
    </recommendedName>
</protein>
<dbReference type="EMBL" id="CP012174">
    <property type="protein sequence ID" value="AKV77868.1"/>
    <property type="molecule type" value="Genomic_DNA"/>
</dbReference>
<proteinExistence type="inferred from homology"/>
<dbReference type="EMBL" id="CP008822">
    <property type="protein sequence ID" value="AIM26371.1"/>
    <property type="molecule type" value="Genomic_DNA"/>
</dbReference>
<keyword evidence="4 9" id="KW-0963">Cytoplasm</keyword>
<dbReference type="NCBIfam" id="TIGR00283">
    <property type="entry name" value="arch_pth2"/>
    <property type="match status" value="1"/>
</dbReference>
<evidence type="ECO:0000313" key="16">
    <source>
        <dbReference type="Proteomes" id="UP000029084"/>
    </source>
</evidence>
<gene>
    <name evidence="9" type="primary">pth</name>
    <name evidence="10" type="ORF">HA72_0207</name>
    <name evidence="11" type="ORF">MsedA_0218</name>
    <name evidence="12" type="ORF">MsedB_0218</name>
    <name evidence="13" type="ORF">MsedC_0217</name>
    <name evidence="14" type="ORF">MsedD_0218</name>
    <name evidence="15" type="ORF">MsedE_0218</name>
</gene>
<dbReference type="EMBL" id="CP012173">
    <property type="protein sequence ID" value="AKV75622.1"/>
    <property type="molecule type" value="Genomic_DNA"/>
</dbReference>
<evidence type="ECO:0000313" key="15">
    <source>
        <dbReference type="EMBL" id="AKV84186.1"/>
    </source>
</evidence>
<evidence type="ECO:0000256" key="2">
    <source>
        <dbReference type="ARBA" id="ARBA00004496"/>
    </source>
</evidence>
<dbReference type="PANTHER" id="PTHR12649">
    <property type="entry name" value="PEPTIDYL-TRNA HYDROLASE 2"/>
    <property type="match status" value="1"/>
</dbReference>
<dbReference type="RefSeq" id="WP_011921352.1">
    <property type="nucleotide sequence ID" value="NZ_AP019770.1"/>
</dbReference>
<dbReference type="EC" id="3.1.1.29" evidence="3 9"/>
<dbReference type="PANTHER" id="PTHR12649:SF11">
    <property type="entry name" value="PEPTIDYL-TRNA HYDROLASE 2, MITOCHONDRIAL"/>
    <property type="match status" value="1"/>
</dbReference>
<sequence length="117" mass="12584">MKMVVMVRTDINMGKGKIAAQVAHAAVSLVLDCMSRSSWRDWLDSWLHEGQPKVVVKVSSLEDLLSRVDKARSQGLPTTVISDAGRTQVEPGTVTCAGIGPGPDDLIDKITGDLKLL</sequence>
<comment type="catalytic activity">
    <reaction evidence="7 9">
        <text>an N-acyl-L-alpha-aminoacyl-tRNA + H2O = an N-acyl-L-amino acid + a tRNA + H(+)</text>
        <dbReference type="Rhea" id="RHEA:54448"/>
        <dbReference type="Rhea" id="RHEA-COMP:10123"/>
        <dbReference type="Rhea" id="RHEA-COMP:13883"/>
        <dbReference type="ChEBI" id="CHEBI:15377"/>
        <dbReference type="ChEBI" id="CHEBI:15378"/>
        <dbReference type="ChEBI" id="CHEBI:59874"/>
        <dbReference type="ChEBI" id="CHEBI:78442"/>
        <dbReference type="ChEBI" id="CHEBI:138191"/>
        <dbReference type="EC" id="3.1.1.29"/>
    </reaction>
</comment>
<dbReference type="Proteomes" id="UP000068832">
    <property type="component" value="Chromosome"/>
</dbReference>
<dbReference type="FunFam" id="3.40.1490.10:FF:000001">
    <property type="entry name" value="Peptidyl-tRNA hydrolase 2"/>
    <property type="match status" value="1"/>
</dbReference>
<evidence type="ECO:0000256" key="1">
    <source>
        <dbReference type="ARBA" id="ARBA00003043"/>
    </source>
</evidence>
<evidence type="ECO:0000313" key="11">
    <source>
        <dbReference type="EMBL" id="AKV73378.1"/>
    </source>
</evidence>
<dbReference type="Proteomes" id="UP000029084">
    <property type="component" value="Chromosome"/>
</dbReference>
<dbReference type="Pfam" id="PF01981">
    <property type="entry name" value="PTH2"/>
    <property type="match status" value="1"/>
</dbReference>
<dbReference type="EMBL" id="CP012176">
    <property type="protein sequence ID" value="AKV84186.1"/>
    <property type="molecule type" value="Genomic_DNA"/>
</dbReference>
<dbReference type="InterPro" id="IPR002833">
    <property type="entry name" value="PTH2"/>
</dbReference>
<dbReference type="GO" id="GO:0004045">
    <property type="term" value="F:peptidyl-tRNA hydrolase activity"/>
    <property type="evidence" value="ECO:0007669"/>
    <property type="project" value="UniProtKB-UniRule"/>
</dbReference>
<evidence type="ECO:0000313" key="19">
    <source>
        <dbReference type="Proteomes" id="UP000062398"/>
    </source>
</evidence>
<evidence type="ECO:0000313" key="18">
    <source>
        <dbReference type="Proteomes" id="UP000061362"/>
    </source>
</evidence>
<evidence type="ECO:0000313" key="13">
    <source>
        <dbReference type="EMBL" id="AKV77868.1"/>
    </source>
</evidence>
<dbReference type="PATRIC" id="fig|43687.5.peg.211"/>
<evidence type="ECO:0000313" key="17">
    <source>
        <dbReference type="Proteomes" id="UP000056255"/>
    </source>
</evidence>
<evidence type="ECO:0000256" key="7">
    <source>
        <dbReference type="ARBA" id="ARBA00048707"/>
    </source>
</evidence>
<evidence type="ECO:0000256" key="8">
    <source>
        <dbReference type="ARBA" id="ARBA00050038"/>
    </source>
</evidence>
<dbReference type="OrthoDB" id="6075at2157"/>
<evidence type="ECO:0000313" key="21">
    <source>
        <dbReference type="Proteomes" id="UP000068832"/>
    </source>
</evidence>
<dbReference type="Proteomes" id="UP000056255">
    <property type="component" value="Chromosome"/>
</dbReference>
<dbReference type="Proteomes" id="UP000061362">
    <property type="component" value="Chromosome"/>
</dbReference>
<evidence type="ECO:0000256" key="6">
    <source>
        <dbReference type="ARBA" id="ARBA00038050"/>
    </source>
</evidence>
<dbReference type="OMA" id="GHAAVEC"/>
<dbReference type="GeneID" id="97614755"/>
<comment type="function">
    <text evidence="1 9">The natural substrate for this enzyme may be peptidyl-tRNAs which drop off the ribosome during protein synthesis.</text>
</comment>
<evidence type="ECO:0000256" key="9">
    <source>
        <dbReference type="HAMAP-Rule" id="MF_00628"/>
    </source>
</evidence>
<dbReference type="CDD" id="cd02430">
    <property type="entry name" value="PTH2"/>
    <property type="match status" value="1"/>
</dbReference>
<comment type="subcellular location">
    <subcellularLocation>
        <location evidence="2 9">Cytoplasm</location>
    </subcellularLocation>
</comment>